<evidence type="ECO:0000256" key="1">
    <source>
        <dbReference type="SAM" id="Phobius"/>
    </source>
</evidence>
<name>M3BAS2_PSEFD</name>
<proteinExistence type="predicted"/>
<keyword evidence="1" id="KW-0812">Transmembrane</keyword>
<protein>
    <submittedName>
        <fullName evidence="2">Uncharacterized protein</fullName>
    </submittedName>
</protein>
<gene>
    <name evidence="2" type="ORF">MYCFIDRAFT_172104</name>
</gene>
<evidence type="ECO:0000313" key="2">
    <source>
        <dbReference type="EMBL" id="EME86328.1"/>
    </source>
</evidence>
<keyword evidence="1" id="KW-0472">Membrane</keyword>
<keyword evidence="3" id="KW-1185">Reference proteome</keyword>
<dbReference type="Proteomes" id="UP000016932">
    <property type="component" value="Unassembled WGS sequence"/>
</dbReference>
<dbReference type="GeneID" id="19332746"/>
<accession>M3BAS2</accession>
<dbReference type="RefSeq" id="XP_007923643.1">
    <property type="nucleotide sequence ID" value="XM_007925452.1"/>
</dbReference>
<dbReference type="AlphaFoldDB" id="M3BAS2"/>
<dbReference type="HOGENOM" id="CLU_2741125_0_0_1"/>
<sequence>MRLLQCRQHRYIWKTWGSAECTGGWDNRFWRSQPSAMGDARVWFAQIGLCILLIGCIGRAQSPKFFTVHPD</sequence>
<dbReference type="EMBL" id="KB446556">
    <property type="protein sequence ID" value="EME86328.1"/>
    <property type="molecule type" value="Genomic_DNA"/>
</dbReference>
<organism evidence="2 3">
    <name type="scientific">Pseudocercospora fijiensis (strain CIRAD86)</name>
    <name type="common">Black leaf streak disease fungus</name>
    <name type="synonym">Mycosphaerella fijiensis</name>
    <dbReference type="NCBI Taxonomy" id="383855"/>
    <lineage>
        <taxon>Eukaryota</taxon>
        <taxon>Fungi</taxon>
        <taxon>Dikarya</taxon>
        <taxon>Ascomycota</taxon>
        <taxon>Pezizomycotina</taxon>
        <taxon>Dothideomycetes</taxon>
        <taxon>Dothideomycetidae</taxon>
        <taxon>Mycosphaerellales</taxon>
        <taxon>Mycosphaerellaceae</taxon>
        <taxon>Pseudocercospora</taxon>
    </lineage>
</organism>
<keyword evidence="1" id="KW-1133">Transmembrane helix</keyword>
<dbReference type="KEGG" id="pfj:MYCFIDRAFT_172104"/>
<dbReference type="VEuPathDB" id="FungiDB:MYCFIDRAFT_172104"/>
<feature type="transmembrane region" description="Helical" evidence="1">
    <location>
        <begin position="42"/>
        <end position="61"/>
    </location>
</feature>
<reference evidence="2 3" key="1">
    <citation type="journal article" date="2012" name="PLoS Pathog.">
        <title>Diverse lifestyles and strategies of plant pathogenesis encoded in the genomes of eighteen Dothideomycetes fungi.</title>
        <authorList>
            <person name="Ohm R.A."/>
            <person name="Feau N."/>
            <person name="Henrissat B."/>
            <person name="Schoch C.L."/>
            <person name="Horwitz B.A."/>
            <person name="Barry K.W."/>
            <person name="Condon B.J."/>
            <person name="Copeland A.C."/>
            <person name="Dhillon B."/>
            <person name="Glaser F."/>
            <person name="Hesse C.N."/>
            <person name="Kosti I."/>
            <person name="LaButti K."/>
            <person name="Lindquist E.A."/>
            <person name="Lucas S."/>
            <person name="Salamov A.A."/>
            <person name="Bradshaw R.E."/>
            <person name="Ciuffetti L."/>
            <person name="Hamelin R.C."/>
            <person name="Kema G.H.J."/>
            <person name="Lawrence C."/>
            <person name="Scott J.A."/>
            <person name="Spatafora J.W."/>
            <person name="Turgeon B.G."/>
            <person name="de Wit P.J.G.M."/>
            <person name="Zhong S."/>
            <person name="Goodwin S.B."/>
            <person name="Grigoriev I.V."/>
        </authorList>
    </citation>
    <scope>NUCLEOTIDE SEQUENCE [LARGE SCALE GENOMIC DNA]</scope>
    <source>
        <strain evidence="2 3">CIRAD86</strain>
    </source>
</reference>
<evidence type="ECO:0000313" key="3">
    <source>
        <dbReference type="Proteomes" id="UP000016932"/>
    </source>
</evidence>